<sequence>MADGRDNSKLLSYEAFEGGRKEPKDYHAMFNHAYFVGWFQLLLDDVAALQECNAIIVLDNAKYHKGLLDDTPSGSWAKDFDSPTTAQKRIAMICRAILAWGRVSAEEVRRSITKAIPMPGPPTDDRI</sequence>
<protein>
    <recommendedName>
        <fullName evidence="3">DDE-1 domain-containing protein</fullName>
    </recommendedName>
</protein>
<keyword evidence="2" id="KW-1185">Reference proteome</keyword>
<evidence type="ECO:0000313" key="1">
    <source>
        <dbReference type="EMBL" id="RHY20956.1"/>
    </source>
</evidence>
<evidence type="ECO:0000313" key="2">
    <source>
        <dbReference type="Proteomes" id="UP000285060"/>
    </source>
</evidence>
<dbReference type="AlphaFoldDB" id="A0A418AGV9"/>
<dbReference type="VEuPathDB" id="FungiDB:H310_15358"/>
<name>A0A418AGV9_9STRA</name>
<dbReference type="Proteomes" id="UP000285060">
    <property type="component" value="Unassembled WGS sequence"/>
</dbReference>
<dbReference type="PANTHER" id="PTHR33939:SF1">
    <property type="entry name" value="DUF4371 DOMAIN-CONTAINING PROTEIN"/>
    <property type="match status" value="1"/>
</dbReference>
<evidence type="ECO:0008006" key="3">
    <source>
        <dbReference type="Google" id="ProtNLM"/>
    </source>
</evidence>
<accession>A0A418AGV9</accession>
<comment type="caution">
    <text evidence="1">The sequence shown here is derived from an EMBL/GenBank/DDBJ whole genome shotgun (WGS) entry which is preliminary data.</text>
</comment>
<proteinExistence type="predicted"/>
<reference evidence="1 2" key="1">
    <citation type="submission" date="2018-08" db="EMBL/GenBank/DDBJ databases">
        <title>Aphanomyces genome sequencing and annotation.</title>
        <authorList>
            <person name="Minardi D."/>
            <person name="Oidtmann B."/>
            <person name="Van Der Giezen M."/>
            <person name="Studholme D.J."/>
        </authorList>
    </citation>
    <scope>NUCLEOTIDE SEQUENCE [LARGE SCALE GENOMIC DNA]</scope>
    <source>
        <strain evidence="1 2">NJM0002</strain>
    </source>
</reference>
<dbReference type="PANTHER" id="PTHR33939">
    <property type="entry name" value="PROTEIN CBG22215"/>
    <property type="match status" value="1"/>
</dbReference>
<organism evidence="1 2">
    <name type="scientific">Aphanomyces invadans</name>
    <dbReference type="NCBI Taxonomy" id="157072"/>
    <lineage>
        <taxon>Eukaryota</taxon>
        <taxon>Sar</taxon>
        <taxon>Stramenopiles</taxon>
        <taxon>Oomycota</taxon>
        <taxon>Saprolegniomycetes</taxon>
        <taxon>Saprolegniales</taxon>
        <taxon>Verrucalvaceae</taxon>
        <taxon>Aphanomyces</taxon>
    </lineage>
</organism>
<gene>
    <name evidence="1" type="ORF">DYB32_009929</name>
</gene>
<dbReference type="EMBL" id="QUSY01002511">
    <property type="protein sequence ID" value="RHY20956.1"/>
    <property type="molecule type" value="Genomic_DNA"/>
</dbReference>